<gene>
    <name evidence="1" type="ORF">HJG44_18935</name>
</gene>
<dbReference type="InterPro" id="IPR025427">
    <property type="entry name" value="DUF4160"/>
</dbReference>
<comment type="caution">
    <text evidence="1">The sequence shown here is derived from an EMBL/GenBank/DDBJ whole genome shotgun (WGS) entry which is preliminary data.</text>
</comment>
<keyword evidence="2" id="KW-1185">Reference proteome</keyword>
<dbReference type="Proteomes" id="UP000564885">
    <property type="component" value="Unassembled WGS sequence"/>
</dbReference>
<evidence type="ECO:0000313" key="2">
    <source>
        <dbReference type="Proteomes" id="UP000564885"/>
    </source>
</evidence>
<proteinExistence type="predicted"/>
<sequence>MPTIAVIDGVRIMIHLNDHLPPHLHAVFAGSEAQVSIATGEVLHGSLPRAKTRAVQEWLAANREQVAYMWAEIRAKRNPGGFSE</sequence>
<accession>A0A849IEN9</accession>
<evidence type="ECO:0000313" key="1">
    <source>
        <dbReference type="EMBL" id="NNM74437.1"/>
    </source>
</evidence>
<name>A0A849IEN9_9HYPH</name>
<organism evidence="1 2">
    <name type="scientific">Enterovirga aerilata</name>
    <dbReference type="NCBI Taxonomy" id="2730920"/>
    <lineage>
        <taxon>Bacteria</taxon>
        <taxon>Pseudomonadati</taxon>
        <taxon>Pseudomonadota</taxon>
        <taxon>Alphaproteobacteria</taxon>
        <taxon>Hyphomicrobiales</taxon>
        <taxon>Methylobacteriaceae</taxon>
        <taxon>Enterovirga</taxon>
    </lineage>
</organism>
<dbReference type="AlphaFoldDB" id="A0A849IEN9"/>
<dbReference type="EMBL" id="JABEPP010000005">
    <property type="protein sequence ID" value="NNM74437.1"/>
    <property type="molecule type" value="Genomic_DNA"/>
</dbReference>
<protein>
    <submittedName>
        <fullName evidence="1">DUF4160 domain-containing protein</fullName>
    </submittedName>
</protein>
<dbReference type="RefSeq" id="WP_171219869.1">
    <property type="nucleotide sequence ID" value="NZ_JABEPP010000005.1"/>
</dbReference>
<reference evidence="1 2" key="1">
    <citation type="submission" date="2020-04" db="EMBL/GenBank/DDBJ databases">
        <title>Enterovirga sp. isolate from soil.</title>
        <authorList>
            <person name="Chea S."/>
            <person name="Kim D.-U."/>
        </authorList>
    </citation>
    <scope>NUCLEOTIDE SEQUENCE [LARGE SCALE GENOMIC DNA]</scope>
    <source>
        <strain evidence="1 2">DB1703</strain>
    </source>
</reference>
<dbReference type="Pfam" id="PF13711">
    <property type="entry name" value="DUF4160"/>
    <property type="match status" value="1"/>
</dbReference>